<evidence type="ECO:0000256" key="1">
    <source>
        <dbReference type="SAM" id="SignalP"/>
    </source>
</evidence>
<dbReference type="PROSITE" id="PS51257">
    <property type="entry name" value="PROKAR_LIPOPROTEIN"/>
    <property type="match status" value="1"/>
</dbReference>
<dbReference type="RefSeq" id="WP_248949451.1">
    <property type="nucleotide sequence ID" value="NZ_JAKILB010000004.1"/>
</dbReference>
<sequence length="186" mass="20592">MNISKSTFLTVILFLVMTGCTSINDAMTPSLSVTKDRFDDTLIIKQPIVPANSSFSDHQTGLGFEWKSSIPSEIILTVGISGIENIMGADFKIDGKDIPSPITVGHLTQYPEKNLSFGDMSSVYSTRRMAMPIEDFIKMANAKQVKMRVQHIDTYSVSIFGREEMAIVGAKFKPFLSKLKELKVTS</sequence>
<dbReference type="Proteomes" id="UP001139293">
    <property type="component" value="Unassembled WGS sequence"/>
</dbReference>
<comment type="caution">
    <text evidence="2">The sequence shown here is derived from an EMBL/GenBank/DDBJ whole genome shotgun (WGS) entry which is preliminary data.</text>
</comment>
<accession>A0A9X1ZIH8</accession>
<gene>
    <name evidence="2" type="ORF">L2740_07600</name>
</gene>
<evidence type="ECO:0000313" key="2">
    <source>
        <dbReference type="EMBL" id="MCL1138403.1"/>
    </source>
</evidence>
<protein>
    <submittedName>
        <fullName evidence="2">Uncharacterized protein</fullName>
    </submittedName>
</protein>
<keyword evidence="3" id="KW-1185">Reference proteome</keyword>
<evidence type="ECO:0000313" key="3">
    <source>
        <dbReference type="Proteomes" id="UP001139293"/>
    </source>
</evidence>
<dbReference type="EMBL" id="JAKILB010000004">
    <property type="protein sequence ID" value="MCL1138403.1"/>
    <property type="molecule type" value="Genomic_DNA"/>
</dbReference>
<feature type="signal peptide" evidence="1">
    <location>
        <begin position="1"/>
        <end position="25"/>
    </location>
</feature>
<proteinExistence type="predicted"/>
<reference evidence="2" key="1">
    <citation type="submission" date="2022-01" db="EMBL/GenBank/DDBJ databases">
        <title>Whole genome-based taxonomy of the Shewanellaceae.</title>
        <authorList>
            <person name="Martin-Rodriguez A.J."/>
        </authorList>
    </citation>
    <scope>NUCLEOTIDE SEQUENCE</scope>
    <source>
        <strain evidence="2">KCTC 23973</strain>
    </source>
</reference>
<feature type="chain" id="PRO_5040718168" evidence="1">
    <location>
        <begin position="26"/>
        <end position="186"/>
    </location>
</feature>
<organism evidence="2 3">
    <name type="scientific">Shewanella pneumatophori</name>
    <dbReference type="NCBI Taxonomy" id="314092"/>
    <lineage>
        <taxon>Bacteria</taxon>
        <taxon>Pseudomonadati</taxon>
        <taxon>Pseudomonadota</taxon>
        <taxon>Gammaproteobacteria</taxon>
        <taxon>Alteromonadales</taxon>
        <taxon>Shewanellaceae</taxon>
        <taxon>Shewanella</taxon>
    </lineage>
</organism>
<dbReference type="AlphaFoldDB" id="A0A9X1ZIH8"/>
<keyword evidence="1" id="KW-0732">Signal</keyword>
<name>A0A9X1ZIH8_9GAMM</name>